<dbReference type="EMBL" id="CP013569">
    <property type="protein sequence ID" value="ANL87072.1"/>
    <property type="molecule type" value="Genomic_DNA"/>
</dbReference>
<gene>
    <name evidence="2" type="ORF">AMC81_PA00049</name>
</gene>
<dbReference type="Proteomes" id="UP000078551">
    <property type="component" value="Plasmid pRphaN771a"/>
</dbReference>
<keyword evidence="2" id="KW-0614">Plasmid</keyword>
<accession>A0ABM6CFK3</accession>
<protein>
    <recommendedName>
        <fullName evidence="4">Large polyvalent protein-associated domain-containing protein</fullName>
    </recommendedName>
</protein>
<feature type="compositionally biased region" description="Basic and acidic residues" evidence="1">
    <location>
        <begin position="528"/>
        <end position="543"/>
    </location>
</feature>
<feature type="compositionally biased region" description="Basic and acidic residues" evidence="1">
    <location>
        <begin position="490"/>
        <end position="506"/>
    </location>
</feature>
<sequence length="564" mass="62112">MKSAKEIAEFAYENLGTSERVRAMSKEQIVSILRELTPEHSITKRFEDDSTKSYSVKDGMLREIAFDSERNVSWNVYAADTPDNLVDSMGWQRSGKATHPSTFSLMERFEMGEDRPPEVTPAHWQEIMDDYTHYMVMENTDDEFIPGTSAYQRANYGDDHAYDDYGDQEDTFSGPEVSKELWEEAANSLWMQESASDDEPVFGDDEVIFRLELGYITCTSLADGETSIWEGESYARVSDETFAAMKAEAELRAEQGAGDEASPSNNAFDLTSMMAATAKPIDDGRTVPDGPTGTTSAAPIPAAQTATTPSAAPAFRKGPDFSAAPKQADGQTDAKSDAPSFRKGPDFSTAPAPKKKPEDEKLTSQTPIIQLNDYATKPKLATDEIARRGAGVAVARKAYRVDGKEITSSYEFTTGGKVLHTGFDGKKTEMTFEQAKRHEIAEIDQLNRNAIAAINMMATDPKFSLRQGDATYSVKNGFFIRQADDGSVKKERLEDTRKRFSDRGHEINAMQPERTAKPAATMQTVQPKAEKSQHFARMADRAEAAAVADTTKGKNLDTGHQLGA</sequence>
<evidence type="ECO:0008006" key="4">
    <source>
        <dbReference type="Google" id="ProtNLM"/>
    </source>
</evidence>
<organism evidence="2 3">
    <name type="scientific">Rhizobium phaseoli</name>
    <dbReference type="NCBI Taxonomy" id="396"/>
    <lineage>
        <taxon>Bacteria</taxon>
        <taxon>Pseudomonadati</taxon>
        <taxon>Pseudomonadota</taxon>
        <taxon>Alphaproteobacteria</taxon>
        <taxon>Hyphomicrobiales</taxon>
        <taxon>Rhizobiaceae</taxon>
        <taxon>Rhizobium/Agrobacterium group</taxon>
        <taxon>Rhizobium</taxon>
    </lineage>
</organism>
<keyword evidence="3" id="KW-1185">Reference proteome</keyword>
<proteinExistence type="predicted"/>
<reference evidence="2 3" key="1">
    <citation type="submission" date="2015-11" db="EMBL/GenBank/DDBJ databases">
        <title>The limits of bacterial species coexistence and the symbiotic plasmid transference in sympatric Rhizobium populations.</title>
        <authorList>
            <person name="Perez-Carrascal O.M."/>
            <person name="VanInsberghe D."/>
            <person name="Juarez S."/>
            <person name="Polz M.F."/>
            <person name="Vinuesa P."/>
            <person name="Gonzalez V."/>
        </authorList>
    </citation>
    <scope>NUCLEOTIDE SEQUENCE [LARGE SCALE GENOMIC DNA]</scope>
    <source>
        <strain evidence="2 3">N771</strain>
        <plasmid evidence="2 3">pRphaN771a</plasmid>
    </source>
</reference>
<evidence type="ECO:0000313" key="3">
    <source>
        <dbReference type="Proteomes" id="UP000078551"/>
    </source>
</evidence>
<evidence type="ECO:0000313" key="2">
    <source>
        <dbReference type="EMBL" id="ANL87072.1"/>
    </source>
</evidence>
<feature type="region of interest" description="Disordered" evidence="1">
    <location>
        <begin position="490"/>
        <end position="564"/>
    </location>
</feature>
<name>A0ABM6CFK3_9HYPH</name>
<evidence type="ECO:0000256" key="1">
    <source>
        <dbReference type="SAM" id="MobiDB-lite"/>
    </source>
</evidence>
<geneLocation type="plasmid" evidence="2 3">
    <name>pRphaN771a</name>
</geneLocation>
<feature type="compositionally biased region" description="Low complexity" evidence="1">
    <location>
        <begin position="294"/>
        <end position="314"/>
    </location>
</feature>
<feature type="region of interest" description="Disordered" evidence="1">
    <location>
        <begin position="280"/>
        <end position="365"/>
    </location>
</feature>
<dbReference type="RefSeq" id="WP_064832692.1">
    <property type="nucleotide sequence ID" value="NZ_CP013569.1"/>
</dbReference>